<keyword evidence="6" id="KW-1185">Reference proteome</keyword>
<dbReference type="PANTHER" id="PTHR43278:SF4">
    <property type="entry name" value="NAD(P)H-DEPENDENT FMN-CONTAINING OXIDOREDUCTASE YWQN-RELATED"/>
    <property type="match status" value="1"/>
</dbReference>
<evidence type="ECO:0000259" key="3">
    <source>
        <dbReference type="Pfam" id="PF03358"/>
    </source>
</evidence>
<dbReference type="InterPro" id="IPR051796">
    <property type="entry name" value="ISF_SsuE-like"/>
</dbReference>
<dbReference type="EMBL" id="CP023701">
    <property type="protein sequence ID" value="QEU77830.1"/>
    <property type="molecule type" value="Genomic_DNA"/>
</dbReference>
<dbReference type="OrthoDB" id="9805976at2"/>
<reference evidence="5 6" key="2">
    <citation type="submission" date="2017-09" db="EMBL/GenBank/DDBJ databases">
        <authorList>
            <person name="Lee N."/>
            <person name="Cho B.-K."/>
        </authorList>
    </citation>
    <scope>NUCLEOTIDE SEQUENCE [LARGE SCALE GENOMIC DNA]</scope>
    <source>
        <strain evidence="5 6">ATCC 27467</strain>
    </source>
</reference>
<organism evidence="5 6">
    <name type="scientific">Streptomyces subrutilus</name>
    <dbReference type="NCBI Taxonomy" id="36818"/>
    <lineage>
        <taxon>Bacteria</taxon>
        <taxon>Bacillati</taxon>
        <taxon>Actinomycetota</taxon>
        <taxon>Actinomycetes</taxon>
        <taxon>Kitasatosporales</taxon>
        <taxon>Streptomycetaceae</taxon>
        <taxon>Streptomyces</taxon>
    </lineage>
</organism>
<keyword evidence="2" id="KW-0288">FMN</keyword>
<evidence type="ECO:0000256" key="2">
    <source>
        <dbReference type="ARBA" id="ARBA00022643"/>
    </source>
</evidence>
<dbReference type="KEGG" id="ssub:CP968_05655"/>
<evidence type="ECO:0000313" key="6">
    <source>
        <dbReference type="Proteomes" id="UP000326831"/>
    </source>
</evidence>
<dbReference type="AlphaFoldDB" id="A0A5P2UFT8"/>
<keyword evidence="1" id="KW-0285">Flavoprotein</keyword>
<reference evidence="4" key="3">
    <citation type="submission" date="2020-09" db="EMBL/GenBank/DDBJ databases">
        <authorList>
            <person name="Sun Q."/>
            <person name="Ohkuma M."/>
        </authorList>
    </citation>
    <scope>NUCLEOTIDE SEQUENCE</scope>
    <source>
        <strain evidence="4">JCM 4834</strain>
    </source>
</reference>
<dbReference type="Pfam" id="PF03358">
    <property type="entry name" value="FMN_red"/>
    <property type="match status" value="1"/>
</dbReference>
<evidence type="ECO:0000256" key="1">
    <source>
        <dbReference type="ARBA" id="ARBA00022630"/>
    </source>
</evidence>
<reference evidence="4" key="1">
    <citation type="journal article" date="2014" name="Int. J. Syst. Evol. Microbiol.">
        <title>Complete genome sequence of Corynebacterium casei LMG S-19264T (=DSM 44701T), isolated from a smear-ripened cheese.</title>
        <authorList>
            <consortium name="US DOE Joint Genome Institute (JGI-PGF)"/>
            <person name="Walter F."/>
            <person name="Albersmeier A."/>
            <person name="Kalinowski J."/>
            <person name="Ruckert C."/>
        </authorList>
    </citation>
    <scope>NUCLEOTIDE SEQUENCE</scope>
    <source>
        <strain evidence="4">JCM 4834</strain>
    </source>
</reference>
<gene>
    <name evidence="5" type="ORF">CP968_05655</name>
    <name evidence="4" type="ORF">GCM10010371_22560</name>
</gene>
<dbReference type="InterPro" id="IPR029039">
    <property type="entry name" value="Flavoprotein-like_sf"/>
</dbReference>
<dbReference type="PANTHER" id="PTHR43278">
    <property type="entry name" value="NAD(P)H-DEPENDENT FMN-CONTAINING OXIDOREDUCTASE YWQN-RELATED"/>
    <property type="match status" value="1"/>
</dbReference>
<dbReference type="Proteomes" id="UP000326831">
    <property type="component" value="Chromosome"/>
</dbReference>
<dbReference type="GO" id="GO:0016491">
    <property type="term" value="F:oxidoreductase activity"/>
    <property type="evidence" value="ECO:0007669"/>
    <property type="project" value="InterPro"/>
</dbReference>
<feature type="domain" description="NADPH-dependent FMN reductase-like" evidence="3">
    <location>
        <begin position="16"/>
        <end position="157"/>
    </location>
</feature>
<evidence type="ECO:0000313" key="5">
    <source>
        <dbReference type="EMBL" id="QEU77830.1"/>
    </source>
</evidence>
<name>A0A5P2UFT8_9ACTN</name>
<sequence length="191" mass="20805">MTRTPGDVATRNFTFVLGSARSGGNTEALARHAAGGLRPDTGRTWLRLHDLPLPEFTEPGPGDGRPAPRGNEKLLLDATLGSTDLVVASPLYWYSVSAATKLYLDYWALWMGLPDVGFRERMRGKTLWAVTAYARGEARDTDPLTGMLRQTADYLGMRWGGALLTRAGRPADLEGDPAVLRRAARFFGDPG</sequence>
<dbReference type="InterPro" id="IPR005025">
    <property type="entry name" value="FMN_Rdtase-like_dom"/>
</dbReference>
<accession>A0A5P2UFT8</accession>
<dbReference type="SUPFAM" id="SSF52218">
    <property type="entry name" value="Flavoproteins"/>
    <property type="match status" value="1"/>
</dbReference>
<evidence type="ECO:0000313" key="4">
    <source>
        <dbReference type="EMBL" id="GGZ62600.1"/>
    </source>
</evidence>
<dbReference type="EMBL" id="BMVX01000007">
    <property type="protein sequence ID" value="GGZ62600.1"/>
    <property type="molecule type" value="Genomic_DNA"/>
</dbReference>
<proteinExistence type="predicted"/>
<dbReference type="RefSeq" id="WP_150516931.1">
    <property type="nucleotide sequence ID" value="NZ_BMVX01000007.1"/>
</dbReference>
<dbReference type="Proteomes" id="UP000634660">
    <property type="component" value="Unassembled WGS sequence"/>
</dbReference>
<protein>
    <submittedName>
        <fullName evidence="4 5">Flavodoxin</fullName>
    </submittedName>
</protein>
<dbReference type="Gene3D" id="3.40.50.360">
    <property type="match status" value="1"/>
</dbReference>